<evidence type="ECO:0000256" key="2">
    <source>
        <dbReference type="SAM" id="Phobius"/>
    </source>
</evidence>
<accession>A0A8J3PCS7</accession>
<keyword evidence="4" id="KW-1185">Reference proteome</keyword>
<feature type="transmembrane region" description="Helical" evidence="2">
    <location>
        <begin position="152"/>
        <end position="179"/>
    </location>
</feature>
<comment type="caution">
    <text evidence="3">The sequence shown here is derived from an EMBL/GenBank/DDBJ whole genome shotgun (WGS) entry which is preliminary data.</text>
</comment>
<reference evidence="3" key="1">
    <citation type="submission" date="2021-01" db="EMBL/GenBank/DDBJ databases">
        <title>Whole genome shotgun sequence of Catellatospora methionotrophica NBRC 14553.</title>
        <authorList>
            <person name="Komaki H."/>
            <person name="Tamura T."/>
        </authorList>
    </citation>
    <scope>NUCLEOTIDE SEQUENCE</scope>
    <source>
        <strain evidence="3">NBRC 14553</strain>
    </source>
</reference>
<proteinExistence type="predicted"/>
<organism evidence="3 4">
    <name type="scientific">Catellatospora methionotrophica</name>
    <dbReference type="NCBI Taxonomy" id="121620"/>
    <lineage>
        <taxon>Bacteria</taxon>
        <taxon>Bacillati</taxon>
        <taxon>Actinomycetota</taxon>
        <taxon>Actinomycetes</taxon>
        <taxon>Micromonosporales</taxon>
        <taxon>Micromonosporaceae</taxon>
        <taxon>Catellatospora</taxon>
    </lineage>
</organism>
<protein>
    <submittedName>
        <fullName evidence="3">Uncharacterized protein</fullName>
    </submittedName>
</protein>
<feature type="transmembrane region" description="Helical" evidence="2">
    <location>
        <begin position="40"/>
        <end position="60"/>
    </location>
</feature>
<gene>
    <name evidence="3" type="ORF">Cme02nite_06640</name>
</gene>
<feature type="transmembrane region" description="Helical" evidence="2">
    <location>
        <begin position="119"/>
        <end position="140"/>
    </location>
</feature>
<sequence>MKKSAAIALMTAPLLLAAYGVVRIIGKSDGVYGPGWDWQAAHLLALAGVFLFVPGVLHLGRLLPRGPWRTGTVAVTMFGLAASAVQFSADIWFALRADDKAGMQALSGDFGDIPGVDLVVYQVGPQLFFVGLLTLTILAARAGRMPWWSPVVLLAGIVLPPVTLDLLPLSGLLITAALWPATRGGRAAAPTGGDVEGPTGRGATATPLRRAAFSGGTAPASRIQGLADNRPEVYAGPPPRVTP</sequence>
<name>A0A8J3PCS7_9ACTN</name>
<keyword evidence="2" id="KW-0812">Transmembrane</keyword>
<keyword evidence="2" id="KW-1133">Transmembrane helix</keyword>
<keyword evidence="2" id="KW-0472">Membrane</keyword>
<evidence type="ECO:0000313" key="3">
    <source>
        <dbReference type="EMBL" id="GIG12332.1"/>
    </source>
</evidence>
<evidence type="ECO:0000313" key="4">
    <source>
        <dbReference type="Proteomes" id="UP000660339"/>
    </source>
</evidence>
<evidence type="ECO:0000256" key="1">
    <source>
        <dbReference type="SAM" id="MobiDB-lite"/>
    </source>
</evidence>
<dbReference type="EMBL" id="BONJ01000001">
    <property type="protein sequence ID" value="GIG12332.1"/>
    <property type="molecule type" value="Genomic_DNA"/>
</dbReference>
<dbReference type="AlphaFoldDB" id="A0A8J3PCS7"/>
<dbReference type="Proteomes" id="UP000660339">
    <property type="component" value="Unassembled WGS sequence"/>
</dbReference>
<feature type="region of interest" description="Disordered" evidence="1">
    <location>
        <begin position="187"/>
        <end position="243"/>
    </location>
</feature>
<feature type="transmembrane region" description="Helical" evidence="2">
    <location>
        <begin position="72"/>
        <end position="95"/>
    </location>
</feature>